<dbReference type="Pfam" id="PF06985">
    <property type="entry name" value="HET"/>
    <property type="match status" value="1"/>
</dbReference>
<dbReference type="AlphaFoldDB" id="A0A9P7CXV4"/>
<sequence length="491" mass="57537">MSSNEIEFRELVSRIFDEYINNEMPARLLRLHPDKGSIETIEVIDRFSLRSYYEPTVNEIREDDVVPNAGEEWEDAIIRLIKGKIRYAILSHRWVNGDSETSFQYMQSKVEVESFDWHVGGLRKLYAFCQKARNDFNCSFAWCDMCCIDKTSSSELDEAIRSMFRWYRNSHICITYLPETDSMDDLAKEEWFKRGWTLLELLAPFRMKFYGKLWVPLRPLHESENDKCDSILQEISRITRIPETDLKAFTPETNRVQEKMVWASSRRTTRVEDIAYSLIGIFDVSLMVAYGEGKRAFYRLMEAIMQRCDHWEIFSWKGSCSSYNAALPSDPSCYPAVENTGNFDAEEQINNEHYIIGDRLFSLTNHGLKIKVLLVRVEKVRETVVEGTYGSRKRLVFSQGALGDVELTCMHYKHEPRMEWAFGIIDFWQQYGGGTLAFLDPCRRSRPYTAFLLSYHPNASPDARWRKEMTEGVVHIWPQRHMVDSLTLLYL</sequence>
<organism evidence="2 3">
    <name type="scientific">Suillus placidus</name>
    <dbReference type="NCBI Taxonomy" id="48579"/>
    <lineage>
        <taxon>Eukaryota</taxon>
        <taxon>Fungi</taxon>
        <taxon>Dikarya</taxon>
        <taxon>Basidiomycota</taxon>
        <taxon>Agaricomycotina</taxon>
        <taxon>Agaricomycetes</taxon>
        <taxon>Agaricomycetidae</taxon>
        <taxon>Boletales</taxon>
        <taxon>Suillineae</taxon>
        <taxon>Suillaceae</taxon>
        <taxon>Suillus</taxon>
    </lineage>
</organism>
<feature type="domain" description="Heterokaryon incompatibility" evidence="1">
    <location>
        <begin position="87"/>
        <end position="182"/>
    </location>
</feature>
<proteinExistence type="predicted"/>
<name>A0A9P7CXV4_9AGAM</name>
<evidence type="ECO:0000313" key="2">
    <source>
        <dbReference type="EMBL" id="KAG1771597.1"/>
    </source>
</evidence>
<dbReference type="OrthoDB" id="674604at2759"/>
<dbReference type="Proteomes" id="UP000714275">
    <property type="component" value="Unassembled WGS sequence"/>
</dbReference>
<protein>
    <recommendedName>
        <fullName evidence="1">Heterokaryon incompatibility domain-containing protein</fullName>
    </recommendedName>
</protein>
<evidence type="ECO:0000313" key="3">
    <source>
        <dbReference type="Proteomes" id="UP000714275"/>
    </source>
</evidence>
<dbReference type="PANTHER" id="PTHR10622:SF10">
    <property type="entry name" value="HET DOMAIN-CONTAINING PROTEIN"/>
    <property type="match status" value="1"/>
</dbReference>
<keyword evidence="3" id="KW-1185">Reference proteome</keyword>
<reference evidence="2" key="1">
    <citation type="journal article" date="2020" name="New Phytol.">
        <title>Comparative genomics reveals dynamic genome evolution in host specialist ectomycorrhizal fungi.</title>
        <authorList>
            <person name="Lofgren L.A."/>
            <person name="Nguyen N.H."/>
            <person name="Vilgalys R."/>
            <person name="Ruytinx J."/>
            <person name="Liao H.L."/>
            <person name="Branco S."/>
            <person name="Kuo A."/>
            <person name="LaButti K."/>
            <person name="Lipzen A."/>
            <person name="Andreopoulos W."/>
            <person name="Pangilinan J."/>
            <person name="Riley R."/>
            <person name="Hundley H."/>
            <person name="Na H."/>
            <person name="Barry K."/>
            <person name="Grigoriev I.V."/>
            <person name="Stajich J.E."/>
            <person name="Kennedy P.G."/>
        </authorList>
    </citation>
    <scope>NUCLEOTIDE SEQUENCE</scope>
    <source>
        <strain evidence="2">DOB743</strain>
    </source>
</reference>
<comment type="caution">
    <text evidence="2">The sequence shown here is derived from an EMBL/GenBank/DDBJ whole genome shotgun (WGS) entry which is preliminary data.</text>
</comment>
<gene>
    <name evidence="2" type="ORF">EV702DRAFT_1136672</name>
</gene>
<dbReference type="PANTHER" id="PTHR10622">
    <property type="entry name" value="HET DOMAIN-CONTAINING PROTEIN"/>
    <property type="match status" value="1"/>
</dbReference>
<dbReference type="InterPro" id="IPR010730">
    <property type="entry name" value="HET"/>
</dbReference>
<evidence type="ECO:0000259" key="1">
    <source>
        <dbReference type="Pfam" id="PF06985"/>
    </source>
</evidence>
<accession>A0A9P7CXV4</accession>
<dbReference type="EMBL" id="JABBWD010000058">
    <property type="protein sequence ID" value="KAG1771597.1"/>
    <property type="molecule type" value="Genomic_DNA"/>
</dbReference>